<dbReference type="RefSeq" id="WP_271176072.1">
    <property type="nucleotide sequence ID" value="NZ_BAAAJO010000001.1"/>
</dbReference>
<evidence type="ECO:0000256" key="1">
    <source>
        <dbReference type="ARBA" id="ARBA00004651"/>
    </source>
</evidence>
<evidence type="ECO:0000256" key="15">
    <source>
        <dbReference type="SAM" id="MobiDB-lite"/>
    </source>
</evidence>
<dbReference type="EC" id="2.7.10.2" evidence="4"/>
<keyword evidence="6" id="KW-0808">Transferase</keyword>
<dbReference type="Pfam" id="PF01656">
    <property type="entry name" value="CbiA"/>
    <property type="match status" value="1"/>
</dbReference>
<dbReference type="GO" id="GO:0005886">
    <property type="term" value="C:plasma membrane"/>
    <property type="evidence" value="ECO:0007669"/>
    <property type="project" value="UniProtKB-SubCell"/>
</dbReference>
<feature type="compositionally biased region" description="Basic and acidic residues" evidence="15">
    <location>
        <begin position="556"/>
        <end position="570"/>
    </location>
</feature>
<evidence type="ECO:0000256" key="11">
    <source>
        <dbReference type="ARBA" id="ARBA00022989"/>
    </source>
</evidence>
<gene>
    <name evidence="20" type="ORF">GCM10017584_09650</name>
</gene>
<evidence type="ECO:0000256" key="6">
    <source>
        <dbReference type="ARBA" id="ARBA00022679"/>
    </source>
</evidence>
<dbReference type="Pfam" id="PF13807">
    <property type="entry name" value="GNVR"/>
    <property type="match status" value="1"/>
</dbReference>
<protein>
    <recommendedName>
        <fullName evidence="4">non-specific protein-tyrosine kinase</fullName>
        <ecNumber evidence="4">2.7.10.2</ecNumber>
    </recommendedName>
</protein>
<evidence type="ECO:0000256" key="7">
    <source>
        <dbReference type="ARBA" id="ARBA00022692"/>
    </source>
</evidence>
<dbReference type="InterPro" id="IPR005702">
    <property type="entry name" value="Wzc-like_C"/>
</dbReference>
<evidence type="ECO:0000256" key="2">
    <source>
        <dbReference type="ARBA" id="ARBA00006683"/>
    </source>
</evidence>
<dbReference type="PANTHER" id="PTHR32309">
    <property type="entry name" value="TYROSINE-PROTEIN KINASE"/>
    <property type="match status" value="1"/>
</dbReference>
<evidence type="ECO:0000313" key="20">
    <source>
        <dbReference type="EMBL" id="GLJ75391.1"/>
    </source>
</evidence>
<comment type="similarity">
    <text evidence="2">Belongs to the CpsC/CapA family.</text>
</comment>
<evidence type="ECO:0000256" key="14">
    <source>
        <dbReference type="ARBA" id="ARBA00051245"/>
    </source>
</evidence>
<keyword evidence="7 16" id="KW-0812">Transmembrane</keyword>
<reference evidence="20" key="2">
    <citation type="submission" date="2023-01" db="EMBL/GenBank/DDBJ databases">
        <authorList>
            <person name="Sun Q."/>
            <person name="Evtushenko L."/>
        </authorList>
    </citation>
    <scope>NUCLEOTIDE SEQUENCE</scope>
    <source>
        <strain evidence="20">VKM Ac-1401</strain>
    </source>
</reference>
<reference evidence="20" key="1">
    <citation type="journal article" date="2014" name="Int. J. Syst. Evol. Microbiol.">
        <title>Complete genome sequence of Corynebacterium casei LMG S-19264T (=DSM 44701T), isolated from a smear-ripened cheese.</title>
        <authorList>
            <consortium name="US DOE Joint Genome Institute (JGI-PGF)"/>
            <person name="Walter F."/>
            <person name="Albersmeier A."/>
            <person name="Kalinowski J."/>
            <person name="Ruckert C."/>
        </authorList>
    </citation>
    <scope>NUCLEOTIDE SEQUENCE</scope>
    <source>
        <strain evidence="20">VKM Ac-1401</strain>
    </source>
</reference>
<comment type="caution">
    <text evidence="20">The sequence shown here is derived from an EMBL/GenBank/DDBJ whole genome shotgun (WGS) entry which is preliminary data.</text>
</comment>
<evidence type="ECO:0000256" key="16">
    <source>
        <dbReference type="SAM" id="Phobius"/>
    </source>
</evidence>
<name>A0A9W6LZ14_9MICO</name>
<comment type="similarity">
    <text evidence="3">Belongs to the CpsD/CapB family.</text>
</comment>
<evidence type="ECO:0000256" key="10">
    <source>
        <dbReference type="ARBA" id="ARBA00022840"/>
    </source>
</evidence>
<dbReference type="InterPro" id="IPR002586">
    <property type="entry name" value="CobQ/CobB/MinD/ParA_Nub-bd_dom"/>
</dbReference>
<keyword evidence="11 16" id="KW-1133">Transmembrane helix</keyword>
<comment type="catalytic activity">
    <reaction evidence="14">
        <text>L-tyrosyl-[protein] + ATP = O-phospho-L-tyrosyl-[protein] + ADP + H(+)</text>
        <dbReference type="Rhea" id="RHEA:10596"/>
        <dbReference type="Rhea" id="RHEA-COMP:10136"/>
        <dbReference type="Rhea" id="RHEA-COMP:20101"/>
        <dbReference type="ChEBI" id="CHEBI:15378"/>
        <dbReference type="ChEBI" id="CHEBI:30616"/>
        <dbReference type="ChEBI" id="CHEBI:46858"/>
        <dbReference type="ChEBI" id="CHEBI:61978"/>
        <dbReference type="ChEBI" id="CHEBI:456216"/>
        <dbReference type="EC" id="2.7.10.2"/>
    </reaction>
</comment>
<dbReference type="PANTHER" id="PTHR32309:SF13">
    <property type="entry name" value="FERRIC ENTEROBACTIN TRANSPORT PROTEIN FEPE"/>
    <property type="match status" value="1"/>
</dbReference>
<evidence type="ECO:0000313" key="21">
    <source>
        <dbReference type="Proteomes" id="UP001142372"/>
    </source>
</evidence>
<dbReference type="Proteomes" id="UP001142372">
    <property type="component" value="Unassembled WGS sequence"/>
</dbReference>
<evidence type="ECO:0000256" key="4">
    <source>
        <dbReference type="ARBA" id="ARBA00011903"/>
    </source>
</evidence>
<keyword evidence="5" id="KW-1003">Cell membrane</keyword>
<evidence type="ECO:0000259" key="18">
    <source>
        <dbReference type="Pfam" id="PF02706"/>
    </source>
</evidence>
<comment type="subcellular location">
    <subcellularLocation>
        <location evidence="1">Cell membrane</location>
        <topology evidence="1">Multi-pass membrane protein</topology>
    </subcellularLocation>
</comment>
<feature type="domain" description="Polysaccharide chain length determinant N-terminal" evidence="18">
    <location>
        <begin position="7"/>
        <end position="89"/>
    </location>
</feature>
<dbReference type="GO" id="GO:0042802">
    <property type="term" value="F:identical protein binding"/>
    <property type="evidence" value="ECO:0007669"/>
    <property type="project" value="UniProtKB-ARBA"/>
</dbReference>
<dbReference type="InterPro" id="IPR032807">
    <property type="entry name" value="GNVR"/>
</dbReference>
<dbReference type="InterPro" id="IPR027417">
    <property type="entry name" value="P-loop_NTPase"/>
</dbReference>
<dbReference type="CDD" id="cd05387">
    <property type="entry name" value="BY-kinase"/>
    <property type="match status" value="1"/>
</dbReference>
<evidence type="ECO:0000256" key="8">
    <source>
        <dbReference type="ARBA" id="ARBA00022741"/>
    </source>
</evidence>
<feature type="region of interest" description="Disordered" evidence="15">
    <location>
        <begin position="467"/>
        <end position="570"/>
    </location>
</feature>
<keyword evidence="10" id="KW-0067">ATP-binding</keyword>
<organism evidence="20 21">
    <name type="scientific">Leifsonia poae</name>
    <dbReference type="NCBI Taxonomy" id="110933"/>
    <lineage>
        <taxon>Bacteria</taxon>
        <taxon>Bacillati</taxon>
        <taxon>Actinomycetota</taxon>
        <taxon>Actinomycetes</taxon>
        <taxon>Micrococcales</taxon>
        <taxon>Microbacteriaceae</taxon>
        <taxon>Leifsonia</taxon>
    </lineage>
</organism>
<keyword evidence="9" id="KW-0418">Kinase</keyword>
<feature type="transmembrane region" description="Helical" evidence="16">
    <location>
        <begin position="12"/>
        <end position="31"/>
    </location>
</feature>
<dbReference type="NCBIfam" id="TIGR01007">
    <property type="entry name" value="eps_fam"/>
    <property type="match status" value="1"/>
</dbReference>
<dbReference type="InterPro" id="IPR003856">
    <property type="entry name" value="LPS_length_determ_N"/>
</dbReference>
<evidence type="ECO:0000256" key="13">
    <source>
        <dbReference type="ARBA" id="ARBA00023137"/>
    </source>
</evidence>
<evidence type="ECO:0000259" key="17">
    <source>
        <dbReference type="Pfam" id="PF01656"/>
    </source>
</evidence>
<feature type="domain" description="CobQ/CobB/MinD/ParA nucleotide binding" evidence="17">
    <location>
        <begin position="265"/>
        <end position="432"/>
    </location>
</feature>
<keyword evidence="21" id="KW-1185">Reference proteome</keyword>
<dbReference type="Gene3D" id="3.40.50.300">
    <property type="entry name" value="P-loop containing nucleotide triphosphate hydrolases"/>
    <property type="match status" value="1"/>
</dbReference>
<dbReference type="Pfam" id="PF02706">
    <property type="entry name" value="Wzz"/>
    <property type="match status" value="1"/>
</dbReference>
<feature type="domain" description="Tyrosine-protein kinase G-rich" evidence="19">
    <location>
        <begin position="132"/>
        <end position="196"/>
    </location>
</feature>
<accession>A0A9W6LZ14</accession>
<proteinExistence type="inferred from homology"/>
<dbReference type="GO" id="GO:0005524">
    <property type="term" value="F:ATP binding"/>
    <property type="evidence" value="ECO:0007669"/>
    <property type="project" value="UniProtKB-KW"/>
</dbReference>
<dbReference type="InterPro" id="IPR050445">
    <property type="entry name" value="Bact_polysacc_biosynth/exp"/>
</dbReference>
<dbReference type="FunFam" id="3.40.50.300:FF:000527">
    <property type="entry name" value="Tyrosine-protein kinase etk"/>
    <property type="match status" value="1"/>
</dbReference>
<feature type="compositionally biased region" description="Low complexity" evidence="15">
    <location>
        <begin position="489"/>
        <end position="501"/>
    </location>
</feature>
<dbReference type="GO" id="GO:0004715">
    <property type="term" value="F:non-membrane spanning protein tyrosine kinase activity"/>
    <property type="evidence" value="ECO:0007669"/>
    <property type="project" value="UniProtKB-EC"/>
</dbReference>
<dbReference type="EMBL" id="BSEN01000003">
    <property type="protein sequence ID" value="GLJ75391.1"/>
    <property type="molecule type" value="Genomic_DNA"/>
</dbReference>
<sequence>MSQHQYLAAFRRYWYIVVISTIIGAIGGWGLSQIATPVYTATSSLYFSLNFGGTANDLNQGSTYTQNQMLSFAQLVESPLVLDPVIDDLNLSTTATDLADSIGVSTPQNTVILEIAVANQDPAVAAKIANAVATSLSDKVEQIAPKSAAGDTTVAVRVIQQAAVPSAPSSPNTRLNLVAGLVLGLLLGSLIIVLRELLDTRVRSAAIATSVTGAPLLGTVEREKRKAVGPVVLRDSLSTAAENYRQLRSNLEFVTVDSDSLGLVVTSSIPGEGKSTIALNLALALAESGRRVLLVDADLRRPMVAGYTGLPGAAGLTSVLVGRASAEDVIQTWGSTGLDILTSGPIPPNPSELLSSRMMAELVDELVGSYDAVVFDTAPMVAVADAGILARLVDGAIIVVDKTRVHRPQLAQTMDSLEKSGVNVLGVVLNRTAPARDKYAYYHHAGEAPRSGWRRIFTRRGAAAQPSAGILPAVGPHAGGGGEPRPAGSESEVSSSASAEADPAQSGSAGAVDLAALELEFPEADDSPLDEEFEDDLGDPALDDEDAYEPARASAARRDTIPERLSKHDG</sequence>
<evidence type="ECO:0000256" key="9">
    <source>
        <dbReference type="ARBA" id="ARBA00022777"/>
    </source>
</evidence>
<keyword evidence="8" id="KW-0547">Nucleotide-binding</keyword>
<feature type="compositionally biased region" description="Acidic residues" evidence="15">
    <location>
        <begin position="520"/>
        <end position="548"/>
    </location>
</feature>
<evidence type="ECO:0000256" key="5">
    <source>
        <dbReference type="ARBA" id="ARBA00022475"/>
    </source>
</evidence>
<evidence type="ECO:0000256" key="12">
    <source>
        <dbReference type="ARBA" id="ARBA00023136"/>
    </source>
</evidence>
<dbReference type="AlphaFoldDB" id="A0A9W6LZ14"/>
<evidence type="ECO:0000259" key="19">
    <source>
        <dbReference type="Pfam" id="PF13807"/>
    </source>
</evidence>
<keyword evidence="13" id="KW-0829">Tyrosine-protein kinase</keyword>
<dbReference type="SUPFAM" id="SSF52540">
    <property type="entry name" value="P-loop containing nucleoside triphosphate hydrolases"/>
    <property type="match status" value="1"/>
</dbReference>
<keyword evidence="12 16" id="KW-0472">Membrane</keyword>
<evidence type="ECO:0000256" key="3">
    <source>
        <dbReference type="ARBA" id="ARBA00007316"/>
    </source>
</evidence>